<gene>
    <name evidence="1" type="ORF">CRG98_036285</name>
</gene>
<dbReference type="AlphaFoldDB" id="A0A2I0IH25"/>
<protein>
    <submittedName>
        <fullName evidence="1">Uncharacterized protein</fullName>
    </submittedName>
</protein>
<dbReference type="Proteomes" id="UP000233551">
    <property type="component" value="Unassembled WGS sequence"/>
</dbReference>
<keyword evidence="2" id="KW-1185">Reference proteome</keyword>
<comment type="caution">
    <text evidence="1">The sequence shown here is derived from an EMBL/GenBank/DDBJ whole genome shotgun (WGS) entry which is preliminary data.</text>
</comment>
<dbReference type="EMBL" id="PGOL01003058">
    <property type="protein sequence ID" value="PKI43305.1"/>
    <property type="molecule type" value="Genomic_DNA"/>
</dbReference>
<proteinExistence type="predicted"/>
<name>A0A2I0IH25_PUNGR</name>
<evidence type="ECO:0000313" key="1">
    <source>
        <dbReference type="EMBL" id="PKI43305.1"/>
    </source>
</evidence>
<accession>A0A2I0IH25</accession>
<evidence type="ECO:0000313" key="2">
    <source>
        <dbReference type="Proteomes" id="UP000233551"/>
    </source>
</evidence>
<sequence length="108" mass="11973">MEHRQPLFWRNRHFLLPRDSRITNQSAIANRHQLTSAHPPVCRRNPPAITRLQPFVGSAAIDGSTRSTKAFGSTAHIAGLLGVALLACLRCLTTMRWPFSSTLGRGDN</sequence>
<reference evidence="1 2" key="1">
    <citation type="submission" date="2017-11" db="EMBL/GenBank/DDBJ databases">
        <title>De-novo sequencing of pomegranate (Punica granatum L.) genome.</title>
        <authorList>
            <person name="Akparov Z."/>
            <person name="Amiraslanov A."/>
            <person name="Hajiyeva S."/>
            <person name="Abbasov M."/>
            <person name="Kaur K."/>
            <person name="Hamwieh A."/>
            <person name="Solovyev V."/>
            <person name="Salamov A."/>
            <person name="Braich B."/>
            <person name="Kosarev P."/>
            <person name="Mahmoud A."/>
            <person name="Hajiyev E."/>
            <person name="Babayeva S."/>
            <person name="Izzatullayeva V."/>
            <person name="Mammadov A."/>
            <person name="Mammadov A."/>
            <person name="Sharifova S."/>
            <person name="Ojaghi J."/>
            <person name="Eynullazada K."/>
            <person name="Bayramov B."/>
            <person name="Abdulazimova A."/>
            <person name="Shahmuradov I."/>
        </authorList>
    </citation>
    <scope>NUCLEOTIDE SEQUENCE [LARGE SCALE GENOMIC DNA]</scope>
    <source>
        <strain evidence="2">cv. AG2017</strain>
        <tissue evidence="1">Leaf</tissue>
    </source>
</reference>
<organism evidence="1 2">
    <name type="scientific">Punica granatum</name>
    <name type="common">Pomegranate</name>
    <dbReference type="NCBI Taxonomy" id="22663"/>
    <lineage>
        <taxon>Eukaryota</taxon>
        <taxon>Viridiplantae</taxon>
        <taxon>Streptophyta</taxon>
        <taxon>Embryophyta</taxon>
        <taxon>Tracheophyta</taxon>
        <taxon>Spermatophyta</taxon>
        <taxon>Magnoliopsida</taxon>
        <taxon>eudicotyledons</taxon>
        <taxon>Gunneridae</taxon>
        <taxon>Pentapetalae</taxon>
        <taxon>rosids</taxon>
        <taxon>malvids</taxon>
        <taxon>Myrtales</taxon>
        <taxon>Lythraceae</taxon>
        <taxon>Punica</taxon>
    </lineage>
</organism>